<evidence type="ECO:0000313" key="6">
    <source>
        <dbReference type="EMBL" id="KAK2624902.1"/>
    </source>
</evidence>
<feature type="compositionally biased region" description="Polar residues" evidence="4">
    <location>
        <begin position="1711"/>
        <end position="1720"/>
    </location>
</feature>
<dbReference type="Gene3D" id="3.40.50.720">
    <property type="entry name" value="NAD(P)-binding Rossmann-like Domain"/>
    <property type="match status" value="2"/>
</dbReference>
<evidence type="ECO:0000256" key="2">
    <source>
        <dbReference type="ARBA" id="ARBA00022553"/>
    </source>
</evidence>
<feature type="region of interest" description="Disordered" evidence="4">
    <location>
        <begin position="1711"/>
        <end position="1731"/>
    </location>
</feature>
<keyword evidence="7" id="KW-1185">Reference proteome</keyword>
<dbReference type="Gene3D" id="3.30.559.10">
    <property type="entry name" value="Chloramphenicol acetyltransferase-like domain"/>
    <property type="match status" value="1"/>
</dbReference>
<dbReference type="SUPFAM" id="SSF56801">
    <property type="entry name" value="Acetyl-CoA synthetase-like"/>
    <property type="match status" value="1"/>
</dbReference>
<feature type="region of interest" description="Disordered" evidence="4">
    <location>
        <begin position="335"/>
        <end position="399"/>
    </location>
</feature>
<feature type="compositionally biased region" description="Low complexity" evidence="4">
    <location>
        <begin position="345"/>
        <end position="397"/>
    </location>
</feature>
<dbReference type="Pfam" id="PF00501">
    <property type="entry name" value="AMP-binding"/>
    <property type="match status" value="1"/>
</dbReference>
<dbReference type="PROSITE" id="PS50075">
    <property type="entry name" value="CARRIER"/>
    <property type="match status" value="2"/>
</dbReference>
<dbReference type="PANTHER" id="PTHR45527:SF1">
    <property type="entry name" value="FATTY ACID SYNTHASE"/>
    <property type="match status" value="1"/>
</dbReference>
<evidence type="ECO:0000313" key="7">
    <source>
        <dbReference type="Proteomes" id="UP001285354"/>
    </source>
</evidence>
<dbReference type="GO" id="GO:0016874">
    <property type="term" value="F:ligase activity"/>
    <property type="evidence" value="ECO:0007669"/>
    <property type="project" value="UniProtKB-KW"/>
</dbReference>
<dbReference type="SUPFAM" id="SSF51735">
    <property type="entry name" value="NAD(P)-binding Rossmann-fold domains"/>
    <property type="match status" value="2"/>
</dbReference>
<evidence type="ECO:0000256" key="3">
    <source>
        <dbReference type="ARBA" id="ARBA00022598"/>
    </source>
</evidence>
<accession>A0AAD9WB35</accession>
<dbReference type="Pfam" id="PF00550">
    <property type="entry name" value="PP-binding"/>
    <property type="match status" value="2"/>
</dbReference>
<dbReference type="InterPro" id="IPR036736">
    <property type="entry name" value="ACP-like_sf"/>
</dbReference>
<keyword evidence="1" id="KW-0596">Phosphopantetheine</keyword>
<dbReference type="Gene3D" id="3.30.300.30">
    <property type="match status" value="1"/>
</dbReference>
<dbReference type="CDD" id="cd19532">
    <property type="entry name" value="C_PKS-NRPS"/>
    <property type="match status" value="1"/>
</dbReference>
<dbReference type="SUPFAM" id="SSF52777">
    <property type="entry name" value="CoA-dependent acyltransferases"/>
    <property type="match status" value="2"/>
</dbReference>
<evidence type="ECO:0000259" key="5">
    <source>
        <dbReference type="PROSITE" id="PS50075"/>
    </source>
</evidence>
<keyword evidence="2" id="KW-0597">Phosphoprotein</keyword>
<dbReference type="PROSITE" id="PS00012">
    <property type="entry name" value="PHOSPHOPANTETHEINE"/>
    <property type="match status" value="1"/>
</dbReference>
<dbReference type="InterPro" id="IPR045851">
    <property type="entry name" value="AMP-bd_C_sf"/>
</dbReference>
<dbReference type="InterPro" id="IPR036291">
    <property type="entry name" value="NAD(P)-bd_dom_sf"/>
</dbReference>
<dbReference type="InterPro" id="IPR013120">
    <property type="entry name" value="FAR_NAD-bd"/>
</dbReference>
<dbReference type="SUPFAM" id="SSF47336">
    <property type="entry name" value="ACP-like"/>
    <property type="match status" value="2"/>
</dbReference>
<reference evidence="6" key="1">
    <citation type="submission" date="2023-06" db="EMBL/GenBank/DDBJ databases">
        <title>Draft genome of Marssonina rosae.</title>
        <authorList>
            <person name="Cheng Q."/>
        </authorList>
    </citation>
    <scope>NUCLEOTIDE SEQUENCE</scope>
    <source>
        <strain evidence="6">R4</strain>
    </source>
</reference>
<dbReference type="PANTHER" id="PTHR45527">
    <property type="entry name" value="NONRIBOSOMAL PEPTIDE SYNTHETASE"/>
    <property type="match status" value="1"/>
</dbReference>
<dbReference type="SMART" id="SM00822">
    <property type="entry name" value="PKS_KR"/>
    <property type="match status" value="1"/>
</dbReference>
<comment type="caution">
    <text evidence="6">The sequence shown here is derived from an EMBL/GenBank/DDBJ whole genome shotgun (WGS) entry which is preliminary data.</text>
</comment>
<dbReference type="Gene3D" id="3.30.559.30">
    <property type="entry name" value="Nonribosomal peptide synthetase, condensation domain"/>
    <property type="match status" value="1"/>
</dbReference>
<dbReference type="Proteomes" id="UP001285354">
    <property type="component" value="Unassembled WGS sequence"/>
</dbReference>
<dbReference type="PROSITE" id="PS00455">
    <property type="entry name" value="AMP_BINDING"/>
    <property type="match status" value="1"/>
</dbReference>
<gene>
    <name evidence="6" type="ORF">QTJ16_006095</name>
</gene>
<dbReference type="Pfam" id="PF08659">
    <property type="entry name" value="KR"/>
    <property type="match status" value="1"/>
</dbReference>
<keyword evidence="3" id="KW-0436">Ligase</keyword>
<dbReference type="InterPro" id="IPR042099">
    <property type="entry name" value="ANL_N_sf"/>
</dbReference>
<dbReference type="InterPro" id="IPR000873">
    <property type="entry name" value="AMP-dep_synth/lig_dom"/>
</dbReference>
<dbReference type="GO" id="GO:0043041">
    <property type="term" value="P:amino acid activation for nonribosomal peptide biosynthetic process"/>
    <property type="evidence" value="ECO:0007669"/>
    <property type="project" value="TreeGrafter"/>
</dbReference>
<dbReference type="Gene3D" id="1.10.1200.10">
    <property type="entry name" value="ACP-like"/>
    <property type="match status" value="2"/>
</dbReference>
<feature type="domain" description="Carrier" evidence="5">
    <location>
        <begin position="239"/>
        <end position="316"/>
    </location>
</feature>
<dbReference type="InterPro" id="IPR023213">
    <property type="entry name" value="CAT-like_dom_sf"/>
</dbReference>
<evidence type="ECO:0000256" key="1">
    <source>
        <dbReference type="ARBA" id="ARBA00022450"/>
    </source>
</evidence>
<dbReference type="GO" id="GO:0005737">
    <property type="term" value="C:cytoplasm"/>
    <property type="evidence" value="ECO:0007669"/>
    <property type="project" value="TreeGrafter"/>
</dbReference>
<dbReference type="Pfam" id="PF00668">
    <property type="entry name" value="Condensation"/>
    <property type="match status" value="1"/>
</dbReference>
<dbReference type="Gene3D" id="3.40.50.12780">
    <property type="entry name" value="N-terminal domain of ligase-like"/>
    <property type="match status" value="1"/>
</dbReference>
<dbReference type="SMART" id="SM00823">
    <property type="entry name" value="PKS_PP"/>
    <property type="match status" value="2"/>
</dbReference>
<feature type="domain" description="Carrier" evidence="5">
    <location>
        <begin position="1441"/>
        <end position="1523"/>
    </location>
</feature>
<evidence type="ECO:0000256" key="4">
    <source>
        <dbReference type="SAM" id="MobiDB-lite"/>
    </source>
</evidence>
<dbReference type="InterPro" id="IPR009081">
    <property type="entry name" value="PP-bd_ACP"/>
</dbReference>
<dbReference type="InterPro" id="IPR006162">
    <property type="entry name" value="Ppantetheine_attach_site"/>
</dbReference>
<dbReference type="Pfam" id="PF07993">
    <property type="entry name" value="NAD_binding_4"/>
    <property type="match status" value="1"/>
</dbReference>
<dbReference type="GO" id="GO:0031177">
    <property type="term" value="F:phosphopantetheine binding"/>
    <property type="evidence" value="ECO:0007669"/>
    <property type="project" value="InterPro"/>
</dbReference>
<dbReference type="EMBL" id="JAUBYV010000009">
    <property type="protein sequence ID" value="KAK2624902.1"/>
    <property type="molecule type" value="Genomic_DNA"/>
</dbReference>
<dbReference type="InterPro" id="IPR020806">
    <property type="entry name" value="PKS_PP-bd"/>
</dbReference>
<dbReference type="GO" id="GO:0044550">
    <property type="term" value="P:secondary metabolite biosynthetic process"/>
    <property type="evidence" value="ECO:0007669"/>
    <property type="project" value="TreeGrafter"/>
</dbReference>
<dbReference type="InterPro" id="IPR001242">
    <property type="entry name" value="Condensation_dom"/>
</dbReference>
<proteinExistence type="predicted"/>
<protein>
    <recommendedName>
        <fullName evidence="5">Carrier domain-containing protein</fullName>
    </recommendedName>
</protein>
<dbReference type="InterPro" id="IPR013968">
    <property type="entry name" value="PKS_KR"/>
</dbReference>
<dbReference type="InterPro" id="IPR057326">
    <property type="entry name" value="KR_dom"/>
</dbReference>
<name>A0AAD9WB35_9HELO</name>
<dbReference type="InterPro" id="IPR020845">
    <property type="entry name" value="AMP-binding_CS"/>
</dbReference>
<sequence>MLLEDSLFTNVDLRRYEKVISPKVIGSINLDRIFQGDSLEFFLFFSSIVCVTGNPGQSLYGAANAFMASLARERRQRGVASSVIQIGAILGTGYISRELSLSHQDYLRSIGHRMMSEQDVLEIVAEGILASHPRTSNYWNPAPRGGSLRFDNFDFATGFNILSNDQDLASLPVLQHLVPRERNSDASSNIKSASGGAIKARLADASTIEAASEVLLGMIHDFTLPSAKPSTLTTCLSRQFADIHTDSLVLKMQSLLRADSSVSMLEKSPDDLGVDSLVAVDLRSWFMGELGVDLPMLKIINAPSVQELGRSALDILPRHLIPKVSESGCKAISSAPVEASAIQEPSPSTSSLAPPSDVTNDTASTASETTTSTPAAVKKGFSDTMPSSSASLSPPESKGGLEMLQRVVPMSFGQSRFWFMRKYIENPTAFNITWMVRCHGLLRVEDFSDAVHRLGQRHESLRTCFVADAHTDKTMQGILVESRFRLEHISVEHEQEAQELAQRMKDHVFDVEHGELVRIQLLSLSSTSHLILLGGHHLNMDGMSWNVLLSDLERAYNGKLNTKPDRSEMLQYPDYSLKEQQDYLSGAWDDKLNFWADRFDRLPDVLPVLPLAGRLVRPKTPQFGFHTVKIRLDKDMVQKALELCRRMKVSPFHFYLAVFHVLLYRLASLSSEPDIKEVCIGVADGNRSEPGVQQTMGVFVNTIPLRLPCKNPKETFRSVLQQVRTVSDSAFGNAVPFDVLIKHLGVPRDASHSPLVQAYINYRQGIPETQTLLGCECVLEEVLSTGLTDHDVSLEILDSAKSESGDAQVAISVQKGLYEPEAAELMLDAYQKLMKDLVANPAAWISRPSLWSQSQVDSAMEAGRGSEIPAVYPSIVHRMDAVVHRCPDRIALHEVGTKRSLTFSAMASRVEAFAQHLSSHSVGLGAFVGVFQSAGSDWVCSLLAILRVGAIYVPMEPKVGFDRLSLIARQTGVSAVLVDDHTVESDFAKALLHPSDVNTNHTSILVINITPLPISPEASTTTTVPSPIYAHSDEFSIVIPTSGSTGAPKCVVFSHSALSALADMLPVQWGLRQDQDTVLHQSSYMFDASIVQTIISLGSGSTIVIVGDEARGDPAALCSIIVKHGIDVAGATPTEYAAWARHWDVNVLRRSSWRVALTWGEPFTRASARDFHHLAKPGLKILDEGGPTEVCMMVEGEITKDAIEAAVSSPDFVFSHFRCTPNKSIAIVDNNLNPLPAGAVGEIVVGGAIAQGYLHRDTETAAKFIDWAHHASPHFHARGWKTAHRTGDLGRMTKDGRVILLGRMVGDTQVKLGGIRVDLKDVEATILQAHSAVSQCVVSARTVRRRDSDNTTTAPAVFLVAFVVLSEAAQVSMTGNHRATYLQRLPRTLPLPQYMRPTMAIEVPQLAISGNGKLDRRTMDEWSLSDYSNSAALEGPSKLALGLEAVEERLLKLWEQVLPPGAAQHYEDTITGETDFFHVGGTSLALINLLKLIRDEFGHSLTLLQLFQASTLTGMAGFLEGNSLVGSGDTGGATPVNWDREVLLPDIRGPLSPDLNLVTNPLPHDLQPAHPPKIVVLTGATGFLGREIIRQLLENTRVEKIYCLAVRKPDILKELSSSAPLCHVIIKRGDLGEPRLGLSADEATAIFAEADAIIHAGADVSFLKSYATLRATNVASTRELLVLAAPRRIPFHFVSTAGVASLAIQIGDISSSGPRNNTSSERARTSFGRESIAPYPPPCTPAANLAGYVPAKWASEVLVERASETWHVPAWIHRPTSIVDTGNSGNANELDLIHNMIAYTAKLGVAPDTRQWTGSMNFVSLGDAARRILRAVMDGACLEGDAEGPQYLFQAGRESITGTQIQEFIQTTLKEEKLDIAVLDFGEWVDRAEAAGMNMGLVVYLRQASQSQLLLPELVLE</sequence>
<organism evidence="6 7">
    <name type="scientific">Diplocarpon rosae</name>
    <dbReference type="NCBI Taxonomy" id="946125"/>
    <lineage>
        <taxon>Eukaryota</taxon>
        <taxon>Fungi</taxon>
        <taxon>Dikarya</taxon>
        <taxon>Ascomycota</taxon>
        <taxon>Pezizomycotina</taxon>
        <taxon>Leotiomycetes</taxon>
        <taxon>Helotiales</taxon>
        <taxon>Drepanopezizaceae</taxon>
        <taxon>Diplocarpon</taxon>
    </lineage>
</organism>